<feature type="signal peptide" evidence="1">
    <location>
        <begin position="1"/>
        <end position="22"/>
    </location>
</feature>
<proteinExistence type="predicted"/>
<dbReference type="Gene3D" id="3.10.620.30">
    <property type="match status" value="1"/>
</dbReference>
<name>G8TEF6_NIAKG</name>
<evidence type="ECO:0000256" key="1">
    <source>
        <dbReference type="SAM" id="SignalP"/>
    </source>
</evidence>
<dbReference type="InterPro" id="IPR038765">
    <property type="entry name" value="Papain-like_cys_pep_sf"/>
</dbReference>
<dbReference type="KEGG" id="nko:Niako_2011"/>
<dbReference type="Proteomes" id="UP000005438">
    <property type="component" value="Chromosome"/>
</dbReference>
<dbReference type="PATRIC" id="fig|700598.3.peg.2058"/>
<dbReference type="InterPro" id="IPR024618">
    <property type="entry name" value="DUF3857"/>
</dbReference>
<gene>
    <name evidence="4" type="ordered locus">Niako_2011</name>
</gene>
<feature type="domain" description="DUF3857" evidence="3">
    <location>
        <begin position="58"/>
        <end position="216"/>
    </location>
</feature>
<evidence type="ECO:0000259" key="2">
    <source>
        <dbReference type="Pfam" id="PF01841"/>
    </source>
</evidence>
<dbReference type="Pfam" id="PF01841">
    <property type="entry name" value="Transglut_core"/>
    <property type="match status" value="1"/>
</dbReference>
<evidence type="ECO:0000313" key="5">
    <source>
        <dbReference type="Proteomes" id="UP000005438"/>
    </source>
</evidence>
<accession>G8TEF6</accession>
<dbReference type="Gene3D" id="2.60.40.3140">
    <property type="match status" value="1"/>
</dbReference>
<dbReference type="InterPro" id="IPR002931">
    <property type="entry name" value="Transglutaminase-like"/>
</dbReference>
<sequence>MLNMKKCLSLITAICAACSLTAQISPYALLSVPETVKKDADIIKRLEEITFEVTDIDRSSVTVHQIITVMNEKGKSALHFAEYTDKFHILDDAEVKVFDANGRQINRYKQKDMITTAEGGDNLIDDSKVTYVRFPSSSFPVTFEVKYSVKLKGNLLFPSFEIQDANESVESSVFTAKVPKDLDLRYKEKNITLKPETGEDGNYKWYRWSVKNLPAVKYEAGSVRPYPYVMLAPNRFKFDDFEGDLSTWKSFGAWYGNLCKGLDKLPPDRVAFFNDMVKDAPNNLEKIRRLYTYLQKNFRYVSIQLGIGGLRPFSADFTEKKKYGDCKALSNCMKAMLNAVGIKSYSAVINAGVNALAMDADFPSKFSNHVILCVPQEKDTVWLECTSNTIDFNTLGSFTENRNALLITENGGVLVATPESKCSENVYKVRTVIDLQPDGSGTSHTTFVTTGEFKEQMKYFLDEKKDDQKEFIVNDLNFKQPDDFNYKQIEGTAEFTTDLEMTYEKVHEFNAGNKLFISPRIYRFWSRSLPKSDDRKQDYYFRYPFERTDTTVFKLPAGASVEALPKPKELSGALATYTTKYWYNETEKAVYSTASLVLKKQKIPVAGYAEIKKLFDEILMDDTQRIVIKKE</sequence>
<dbReference type="EMBL" id="CP003178">
    <property type="protein sequence ID" value="AEV98366.1"/>
    <property type="molecule type" value="Genomic_DNA"/>
</dbReference>
<dbReference type="SUPFAM" id="SSF54001">
    <property type="entry name" value="Cysteine proteinases"/>
    <property type="match status" value="1"/>
</dbReference>
<dbReference type="Pfam" id="PF12969">
    <property type="entry name" value="DUF3857"/>
    <property type="match status" value="1"/>
</dbReference>
<dbReference type="AlphaFoldDB" id="G8TEF6"/>
<keyword evidence="1" id="KW-0732">Signal</keyword>
<dbReference type="eggNOG" id="COG1305">
    <property type="taxonomic scope" value="Bacteria"/>
</dbReference>
<dbReference type="OrthoDB" id="8595007at2"/>
<dbReference type="HOGENOM" id="CLU_027424_1_0_10"/>
<organism evidence="4 5">
    <name type="scientific">Niastella koreensis (strain DSM 17620 / KACC 11465 / NBRC 106392 / GR20-10)</name>
    <dbReference type="NCBI Taxonomy" id="700598"/>
    <lineage>
        <taxon>Bacteria</taxon>
        <taxon>Pseudomonadati</taxon>
        <taxon>Bacteroidota</taxon>
        <taxon>Chitinophagia</taxon>
        <taxon>Chitinophagales</taxon>
        <taxon>Chitinophagaceae</taxon>
        <taxon>Niastella</taxon>
    </lineage>
</organism>
<feature type="domain" description="Transglutaminase-like" evidence="2">
    <location>
        <begin position="274"/>
        <end position="344"/>
    </location>
</feature>
<evidence type="ECO:0000259" key="3">
    <source>
        <dbReference type="Pfam" id="PF12969"/>
    </source>
</evidence>
<protein>
    <submittedName>
        <fullName evidence="4">Transglutaminase domain-containing protein</fullName>
    </submittedName>
</protein>
<feature type="chain" id="PRO_5003517618" evidence="1">
    <location>
        <begin position="23"/>
        <end position="631"/>
    </location>
</feature>
<dbReference type="STRING" id="700598.Niako_2011"/>
<dbReference type="Gene3D" id="2.60.120.1130">
    <property type="match status" value="1"/>
</dbReference>
<evidence type="ECO:0000313" key="4">
    <source>
        <dbReference type="EMBL" id="AEV98366.1"/>
    </source>
</evidence>
<reference evidence="4 5" key="1">
    <citation type="submission" date="2011-12" db="EMBL/GenBank/DDBJ databases">
        <title>The complete genome of Niastella koreensis GR20-10.</title>
        <authorList>
            <consortium name="US DOE Joint Genome Institute (JGI-PGF)"/>
            <person name="Lucas S."/>
            <person name="Han J."/>
            <person name="Lapidus A."/>
            <person name="Bruce D."/>
            <person name="Goodwin L."/>
            <person name="Pitluck S."/>
            <person name="Peters L."/>
            <person name="Kyrpides N."/>
            <person name="Mavromatis K."/>
            <person name="Ivanova N."/>
            <person name="Mikhailova N."/>
            <person name="Davenport K."/>
            <person name="Saunders E."/>
            <person name="Detter J.C."/>
            <person name="Tapia R."/>
            <person name="Han C."/>
            <person name="Land M."/>
            <person name="Hauser L."/>
            <person name="Markowitz V."/>
            <person name="Cheng J.-F."/>
            <person name="Hugenholtz P."/>
            <person name="Woyke T."/>
            <person name="Wu D."/>
            <person name="Tindall B."/>
            <person name="Pomrenke H."/>
            <person name="Brambilla E."/>
            <person name="Klenk H.-P."/>
            <person name="Eisen J.A."/>
        </authorList>
    </citation>
    <scope>NUCLEOTIDE SEQUENCE [LARGE SCALE GENOMIC DNA]</scope>
    <source>
        <strain evidence="5">DSM 17620 / KACC 11465 / NBRC 106392 / GR20-10</strain>
    </source>
</reference>